<dbReference type="AlphaFoldDB" id="A0A1E5KZK2"/>
<protein>
    <submittedName>
        <fullName evidence="5">Phosphatidylserine decarboxylase</fullName>
    </submittedName>
</protein>
<keyword evidence="1" id="KW-0210">Decarboxylase</keyword>
<name>A0A1E5KZK2_9ENTE</name>
<keyword evidence="4" id="KW-0670">Pyruvate</keyword>
<keyword evidence="3" id="KW-0456">Lyase</keyword>
<gene>
    <name evidence="5" type="ORF">BCR26_10645</name>
</gene>
<sequence>MKKQFETIAISEHDSQSLNFLYKNRLGRFFLKLMIQPAVSKLAGVYLDSFFSKGMIPRFINKNQIVMEEYQKADYASFNKFFMREIKPEARPFPKEQKQLAAPCDGKVTAYSIDSSSVFKIKNSIYNVSGLLEDSALGKEWLGGMAVILRLTPDDYHHYYFIDAGRISTYKKISGLFHTVRPIAIHNEPVFSRNTREVTIIETEQFGKIAQIEVGALMVGKIENLKESGTCQRFEKKGWFEFGGSTVILLFQKGEVTIASEILENTSNQQETRIKLGEVIGVGGEKHK</sequence>
<dbReference type="Pfam" id="PF02666">
    <property type="entry name" value="PS_Dcarbxylase"/>
    <property type="match status" value="1"/>
</dbReference>
<dbReference type="EMBL" id="MIEK01000010">
    <property type="protein sequence ID" value="OEH83253.1"/>
    <property type="molecule type" value="Genomic_DNA"/>
</dbReference>
<organism evidence="5 6">
    <name type="scientific">Enterococcus rivorum</name>
    <dbReference type="NCBI Taxonomy" id="762845"/>
    <lineage>
        <taxon>Bacteria</taxon>
        <taxon>Bacillati</taxon>
        <taxon>Bacillota</taxon>
        <taxon>Bacilli</taxon>
        <taxon>Lactobacillales</taxon>
        <taxon>Enterococcaceae</taxon>
        <taxon>Enterococcus</taxon>
    </lineage>
</organism>
<dbReference type="Proteomes" id="UP000095256">
    <property type="component" value="Unassembled WGS sequence"/>
</dbReference>
<dbReference type="RefSeq" id="WP_069697805.1">
    <property type="nucleotide sequence ID" value="NZ_JAGGMA010000019.1"/>
</dbReference>
<accession>A0A1E5KZK2</accession>
<dbReference type="PANTHER" id="PTHR10067:SF17">
    <property type="entry name" value="PHOSPHATIDYLSERINE DECARBOXYLASE PROENZYME 2"/>
    <property type="match status" value="1"/>
</dbReference>
<evidence type="ECO:0000256" key="2">
    <source>
        <dbReference type="ARBA" id="ARBA00023145"/>
    </source>
</evidence>
<keyword evidence="6" id="KW-1185">Reference proteome</keyword>
<evidence type="ECO:0000313" key="6">
    <source>
        <dbReference type="Proteomes" id="UP000095256"/>
    </source>
</evidence>
<evidence type="ECO:0000256" key="3">
    <source>
        <dbReference type="ARBA" id="ARBA00023239"/>
    </source>
</evidence>
<evidence type="ECO:0000256" key="4">
    <source>
        <dbReference type="ARBA" id="ARBA00023317"/>
    </source>
</evidence>
<proteinExistence type="predicted"/>
<keyword evidence="2" id="KW-0865">Zymogen</keyword>
<dbReference type="InterPro" id="IPR003817">
    <property type="entry name" value="PS_Dcarbxylase"/>
</dbReference>
<dbReference type="STRING" id="762845.BCR26_10645"/>
<evidence type="ECO:0000313" key="5">
    <source>
        <dbReference type="EMBL" id="OEH83253.1"/>
    </source>
</evidence>
<dbReference type="PANTHER" id="PTHR10067">
    <property type="entry name" value="PHOSPHATIDYLSERINE DECARBOXYLASE"/>
    <property type="match status" value="1"/>
</dbReference>
<comment type="caution">
    <text evidence="5">The sequence shown here is derived from an EMBL/GenBank/DDBJ whole genome shotgun (WGS) entry which is preliminary data.</text>
</comment>
<evidence type="ECO:0000256" key="1">
    <source>
        <dbReference type="ARBA" id="ARBA00022793"/>
    </source>
</evidence>
<dbReference type="GO" id="GO:0008654">
    <property type="term" value="P:phospholipid biosynthetic process"/>
    <property type="evidence" value="ECO:0007669"/>
    <property type="project" value="InterPro"/>
</dbReference>
<dbReference type="GO" id="GO:0004609">
    <property type="term" value="F:phosphatidylserine decarboxylase activity"/>
    <property type="evidence" value="ECO:0007669"/>
    <property type="project" value="InterPro"/>
</dbReference>
<reference evidence="5 6" key="1">
    <citation type="submission" date="2016-09" db="EMBL/GenBank/DDBJ databases">
        <authorList>
            <person name="Capua I."/>
            <person name="De Benedictis P."/>
            <person name="Joannis T."/>
            <person name="Lombin L.H."/>
            <person name="Cattoli G."/>
        </authorList>
    </citation>
    <scope>NUCLEOTIDE SEQUENCE [LARGE SCALE GENOMIC DNA]</scope>
    <source>
        <strain evidence="5 6">LMG 25899</strain>
    </source>
</reference>
<dbReference type="OrthoDB" id="9802030at2"/>